<evidence type="ECO:0000256" key="1">
    <source>
        <dbReference type="SAM" id="MobiDB-lite"/>
    </source>
</evidence>
<evidence type="ECO:0008006" key="4">
    <source>
        <dbReference type="Google" id="ProtNLM"/>
    </source>
</evidence>
<gene>
    <name evidence="2" type="ORF">BU16DRAFT_554233</name>
</gene>
<sequence>MTSRKREGSPIEQQGSIKRRQHGIDTKMENPDLPLGKKMSVKIDELTKLLRTQHTRRQDELQAIKNSLALYYNETELSDVEIRLLDVRGDVIEGSRYRAHRLVLHQSLVFGELLFAQERHRVPTDLSREPYVESILRVPEQSLRDIEQFFQSTANDPSAQTDRTEDTIRAWLKLYADHVGVGKDGFEEVLRLLYDSIHDSKDPEISDEDGLTNEFQRSMNKAIVATKFQVHALQVACSERLKNAATKSMERANGIHQPDKMDEFHTALSTAICLYYSNAPASSPHDPIGRTISDLVTIDAKEFLKTEDFKELVAMFPDFKSHMKITGIKVGLTSEFTLVEQPPIQNMSTGEATADTKSAPGGLLGT</sequence>
<dbReference type="Proteomes" id="UP000799750">
    <property type="component" value="Unassembled WGS sequence"/>
</dbReference>
<organism evidence="2 3">
    <name type="scientific">Lophium mytilinum</name>
    <dbReference type="NCBI Taxonomy" id="390894"/>
    <lineage>
        <taxon>Eukaryota</taxon>
        <taxon>Fungi</taxon>
        <taxon>Dikarya</taxon>
        <taxon>Ascomycota</taxon>
        <taxon>Pezizomycotina</taxon>
        <taxon>Dothideomycetes</taxon>
        <taxon>Pleosporomycetidae</taxon>
        <taxon>Mytilinidiales</taxon>
        <taxon>Mytilinidiaceae</taxon>
        <taxon>Lophium</taxon>
    </lineage>
</organism>
<dbReference type="AlphaFoldDB" id="A0A6A6RBU4"/>
<dbReference type="Gene3D" id="3.30.710.10">
    <property type="entry name" value="Potassium Channel Kv1.1, Chain A"/>
    <property type="match status" value="1"/>
</dbReference>
<keyword evidence="3" id="KW-1185">Reference proteome</keyword>
<name>A0A6A6RBU4_9PEZI</name>
<accession>A0A6A6RBU4</accession>
<proteinExistence type="predicted"/>
<dbReference type="InterPro" id="IPR011333">
    <property type="entry name" value="SKP1/BTB/POZ_sf"/>
</dbReference>
<protein>
    <recommendedName>
        <fullName evidence="4">BTB domain-containing protein</fullName>
    </recommendedName>
</protein>
<dbReference type="EMBL" id="MU004181">
    <property type="protein sequence ID" value="KAF2502159.1"/>
    <property type="molecule type" value="Genomic_DNA"/>
</dbReference>
<feature type="region of interest" description="Disordered" evidence="1">
    <location>
        <begin position="346"/>
        <end position="366"/>
    </location>
</feature>
<reference evidence="2" key="1">
    <citation type="journal article" date="2020" name="Stud. Mycol.">
        <title>101 Dothideomycetes genomes: a test case for predicting lifestyles and emergence of pathogens.</title>
        <authorList>
            <person name="Haridas S."/>
            <person name="Albert R."/>
            <person name="Binder M."/>
            <person name="Bloem J."/>
            <person name="Labutti K."/>
            <person name="Salamov A."/>
            <person name="Andreopoulos B."/>
            <person name="Baker S."/>
            <person name="Barry K."/>
            <person name="Bills G."/>
            <person name="Bluhm B."/>
            <person name="Cannon C."/>
            <person name="Castanera R."/>
            <person name="Culley D."/>
            <person name="Daum C."/>
            <person name="Ezra D."/>
            <person name="Gonzalez J."/>
            <person name="Henrissat B."/>
            <person name="Kuo A."/>
            <person name="Liang C."/>
            <person name="Lipzen A."/>
            <person name="Lutzoni F."/>
            <person name="Magnuson J."/>
            <person name="Mondo S."/>
            <person name="Nolan M."/>
            <person name="Ohm R."/>
            <person name="Pangilinan J."/>
            <person name="Park H.-J."/>
            <person name="Ramirez L."/>
            <person name="Alfaro M."/>
            <person name="Sun H."/>
            <person name="Tritt A."/>
            <person name="Yoshinaga Y."/>
            <person name="Zwiers L.-H."/>
            <person name="Turgeon B."/>
            <person name="Goodwin S."/>
            <person name="Spatafora J."/>
            <person name="Crous P."/>
            <person name="Grigoriev I."/>
        </authorList>
    </citation>
    <scope>NUCLEOTIDE SEQUENCE</scope>
    <source>
        <strain evidence="2">CBS 269.34</strain>
    </source>
</reference>
<dbReference type="OrthoDB" id="10451940at2759"/>
<feature type="region of interest" description="Disordered" evidence="1">
    <location>
        <begin position="1"/>
        <end position="35"/>
    </location>
</feature>
<evidence type="ECO:0000313" key="3">
    <source>
        <dbReference type="Proteomes" id="UP000799750"/>
    </source>
</evidence>
<evidence type="ECO:0000313" key="2">
    <source>
        <dbReference type="EMBL" id="KAF2502159.1"/>
    </source>
</evidence>